<dbReference type="GO" id="GO:0006397">
    <property type="term" value="P:mRNA processing"/>
    <property type="evidence" value="ECO:0007669"/>
    <property type="project" value="UniProtKB-UniRule"/>
</dbReference>
<dbReference type="Pfam" id="PF00035">
    <property type="entry name" value="dsrm"/>
    <property type="match status" value="1"/>
</dbReference>
<comment type="subcellular location">
    <subcellularLocation>
        <location evidence="2 15">Cytoplasm</location>
    </subcellularLocation>
</comment>
<dbReference type="GO" id="GO:0005737">
    <property type="term" value="C:cytoplasm"/>
    <property type="evidence" value="ECO:0007669"/>
    <property type="project" value="UniProtKB-SubCell"/>
</dbReference>
<dbReference type="PROSITE" id="PS50137">
    <property type="entry name" value="DS_RBD"/>
    <property type="match status" value="1"/>
</dbReference>
<dbReference type="RefSeq" id="WP_155311284.1">
    <property type="nucleotide sequence ID" value="NZ_AP021879.1"/>
</dbReference>
<dbReference type="GO" id="GO:0008033">
    <property type="term" value="P:tRNA processing"/>
    <property type="evidence" value="ECO:0007669"/>
    <property type="project" value="UniProtKB-KW"/>
</dbReference>
<feature type="binding site" evidence="15">
    <location>
        <position position="126"/>
    </location>
    <ligand>
        <name>Mg(2+)</name>
        <dbReference type="ChEBI" id="CHEBI:18420"/>
    </ligand>
</feature>
<dbReference type="Pfam" id="PF14622">
    <property type="entry name" value="Ribonucleas_3_3"/>
    <property type="match status" value="1"/>
</dbReference>
<evidence type="ECO:0000256" key="6">
    <source>
        <dbReference type="ARBA" id="ARBA00022552"/>
    </source>
</evidence>
<keyword evidence="13 15" id="KW-0460">Magnesium</keyword>
<accession>A0A5K8ABV8</accession>
<dbReference type="CDD" id="cd00593">
    <property type="entry name" value="RIBOc"/>
    <property type="match status" value="1"/>
</dbReference>
<evidence type="ECO:0000256" key="14">
    <source>
        <dbReference type="ARBA" id="ARBA00022884"/>
    </source>
</evidence>
<evidence type="ECO:0000313" key="20">
    <source>
        <dbReference type="Proteomes" id="UP000422108"/>
    </source>
</evidence>
<keyword evidence="6 15" id="KW-0698">rRNA processing</keyword>
<evidence type="ECO:0000256" key="13">
    <source>
        <dbReference type="ARBA" id="ARBA00022842"/>
    </source>
</evidence>
<dbReference type="FunFam" id="1.10.1520.10:FF:000001">
    <property type="entry name" value="Ribonuclease 3"/>
    <property type="match status" value="1"/>
</dbReference>
<evidence type="ECO:0000313" key="19">
    <source>
        <dbReference type="EMBL" id="BBO90203.1"/>
    </source>
</evidence>
<organism evidence="19 20">
    <name type="scientific">Desulfosarcina ovata subsp. ovata</name>
    <dbReference type="NCBI Taxonomy" id="2752305"/>
    <lineage>
        <taxon>Bacteria</taxon>
        <taxon>Pseudomonadati</taxon>
        <taxon>Thermodesulfobacteriota</taxon>
        <taxon>Desulfobacteria</taxon>
        <taxon>Desulfobacterales</taxon>
        <taxon>Desulfosarcinaceae</taxon>
        <taxon>Desulfosarcina</taxon>
    </lineage>
</organism>
<dbReference type="PROSITE" id="PS00517">
    <property type="entry name" value="RNASE_3_1"/>
    <property type="match status" value="1"/>
</dbReference>
<evidence type="ECO:0000256" key="3">
    <source>
        <dbReference type="ARBA" id="ARBA00010183"/>
    </source>
</evidence>
<evidence type="ECO:0000256" key="1">
    <source>
        <dbReference type="ARBA" id="ARBA00000109"/>
    </source>
</evidence>
<keyword evidence="11 15" id="KW-0255">Endonuclease</keyword>
<evidence type="ECO:0000256" key="8">
    <source>
        <dbReference type="ARBA" id="ARBA00022694"/>
    </source>
</evidence>
<dbReference type="GO" id="GO:0046872">
    <property type="term" value="F:metal ion binding"/>
    <property type="evidence" value="ECO:0007669"/>
    <property type="project" value="UniProtKB-KW"/>
</dbReference>
<dbReference type="PROSITE" id="PS50142">
    <property type="entry name" value="RNASE_3_2"/>
    <property type="match status" value="1"/>
</dbReference>
<dbReference type="InterPro" id="IPR036389">
    <property type="entry name" value="RNase_III_sf"/>
</dbReference>
<evidence type="ECO:0000256" key="4">
    <source>
        <dbReference type="ARBA" id="ARBA00011738"/>
    </source>
</evidence>
<dbReference type="SMART" id="SM00535">
    <property type="entry name" value="RIBOc"/>
    <property type="match status" value="1"/>
</dbReference>
<protein>
    <recommendedName>
        <fullName evidence="15">Ribonuclease 3</fullName>
        <ecNumber evidence="15">3.1.26.3</ecNumber>
    </recommendedName>
    <alternativeName>
        <fullName evidence="15">Ribonuclease III</fullName>
        <shortName evidence="15">RNase III</shortName>
    </alternativeName>
</protein>
<name>A0A5K8ABV8_9BACT</name>
<dbReference type="GO" id="GO:0004525">
    <property type="term" value="F:ribonuclease III activity"/>
    <property type="evidence" value="ECO:0007669"/>
    <property type="project" value="UniProtKB-UniRule"/>
</dbReference>
<evidence type="ECO:0000256" key="7">
    <source>
        <dbReference type="ARBA" id="ARBA00022664"/>
    </source>
</evidence>
<dbReference type="InterPro" id="IPR014720">
    <property type="entry name" value="dsRBD_dom"/>
</dbReference>
<evidence type="ECO:0000256" key="9">
    <source>
        <dbReference type="ARBA" id="ARBA00022722"/>
    </source>
</evidence>
<dbReference type="PANTHER" id="PTHR11207">
    <property type="entry name" value="RIBONUCLEASE III"/>
    <property type="match status" value="1"/>
</dbReference>
<feature type="active site" evidence="15">
    <location>
        <position position="129"/>
    </location>
</feature>
<dbReference type="AlphaFoldDB" id="A0A5K8ABV8"/>
<evidence type="ECO:0000259" key="18">
    <source>
        <dbReference type="PROSITE" id="PS50142"/>
    </source>
</evidence>
<evidence type="ECO:0000256" key="11">
    <source>
        <dbReference type="ARBA" id="ARBA00022759"/>
    </source>
</evidence>
<comment type="subunit">
    <text evidence="4 15">Homodimer.</text>
</comment>
<dbReference type="CDD" id="cd10845">
    <property type="entry name" value="DSRM_RNAse_III_family"/>
    <property type="match status" value="1"/>
</dbReference>
<dbReference type="Proteomes" id="UP000422108">
    <property type="component" value="Chromosome"/>
</dbReference>
<comment type="function">
    <text evidence="15">Digests double-stranded RNA. Involved in the processing of primary rRNA transcript to yield the immediate precursors to the large and small rRNAs (23S and 16S). Processes some mRNAs, and tRNAs when they are encoded in the rRNA operon. Processes pre-crRNA and tracrRNA of type II CRISPR loci if present in the organism.</text>
</comment>
<dbReference type="GO" id="GO:0019843">
    <property type="term" value="F:rRNA binding"/>
    <property type="evidence" value="ECO:0007669"/>
    <property type="project" value="UniProtKB-KW"/>
</dbReference>
<comment type="cofactor">
    <cofactor evidence="15">
        <name>Mg(2+)</name>
        <dbReference type="ChEBI" id="CHEBI:18420"/>
    </cofactor>
</comment>
<dbReference type="SUPFAM" id="SSF69065">
    <property type="entry name" value="RNase III domain-like"/>
    <property type="match status" value="1"/>
</dbReference>
<dbReference type="PANTHER" id="PTHR11207:SF0">
    <property type="entry name" value="RIBONUCLEASE 3"/>
    <property type="match status" value="1"/>
</dbReference>
<keyword evidence="10 15" id="KW-0479">Metal-binding</keyword>
<dbReference type="HAMAP" id="MF_00104">
    <property type="entry name" value="RNase_III"/>
    <property type="match status" value="1"/>
</dbReference>
<comment type="similarity">
    <text evidence="3">Belongs to the ribonuclease III family.</text>
</comment>
<dbReference type="EC" id="3.1.26.3" evidence="15"/>
<dbReference type="GO" id="GO:0006364">
    <property type="term" value="P:rRNA processing"/>
    <property type="evidence" value="ECO:0007669"/>
    <property type="project" value="UniProtKB-UniRule"/>
</dbReference>
<evidence type="ECO:0000259" key="17">
    <source>
        <dbReference type="PROSITE" id="PS50137"/>
    </source>
</evidence>
<dbReference type="FunFam" id="3.30.160.20:FF:000003">
    <property type="entry name" value="Ribonuclease 3"/>
    <property type="match status" value="1"/>
</dbReference>
<keyword evidence="9 15" id="KW-0540">Nuclease</keyword>
<evidence type="ECO:0000256" key="16">
    <source>
        <dbReference type="SAM" id="MobiDB-lite"/>
    </source>
</evidence>
<feature type="active site" evidence="15">
    <location>
        <position position="57"/>
    </location>
</feature>
<feature type="domain" description="RNase III" evidence="18">
    <location>
        <begin position="11"/>
        <end position="140"/>
    </location>
</feature>
<feature type="binding site" evidence="15">
    <location>
        <position position="129"/>
    </location>
    <ligand>
        <name>Mg(2+)</name>
        <dbReference type="ChEBI" id="CHEBI:18420"/>
    </ligand>
</feature>
<evidence type="ECO:0000256" key="12">
    <source>
        <dbReference type="ARBA" id="ARBA00022801"/>
    </source>
</evidence>
<evidence type="ECO:0000256" key="10">
    <source>
        <dbReference type="ARBA" id="ARBA00022723"/>
    </source>
</evidence>
<keyword evidence="20" id="KW-1185">Reference proteome</keyword>
<feature type="binding site" evidence="15">
    <location>
        <position position="53"/>
    </location>
    <ligand>
        <name>Mg(2+)</name>
        <dbReference type="ChEBI" id="CHEBI:18420"/>
    </ligand>
</feature>
<dbReference type="SMART" id="SM00358">
    <property type="entry name" value="DSRM"/>
    <property type="match status" value="1"/>
</dbReference>
<feature type="region of interest" description="Disordered" evidence="16">
    <location>
        <begin position="212"/>
        <end position="239"/>
    </location>
</feature>
<dbReference type="EMBL" id="AP021879">
    <property type="protein sequence ID" value="BBO90203.1"/>
    <property type="molecule type" value="Genomic_DNA"/>
</dbReference>
<dbReference type="GO" id="GO:0042802">
    <property type="term" value="F:identical protein binding"/>
    <property type="evidence" value="ECO:0007669"/>
    <property type="project" value="UniProtKB-ARBA"/>
</dbReference>
<gene>
    <name evidence="15 19" type="primary">rnc</name>
    <name evidence="19" type="ORF">DSCOOX_33830</name>
</gene>
<keyword evidence="15" id="KW-0699">rRNA-binding</keyword>
<dbReference type="InterPro" id="IPR011907">
    <property type="entry name" value="RNase_III"/>
</dbReference>
<feature type="compositionally biased region" description="Basic and acidic residues" evidence="16">
    <location>
        <begin position="219"/>
        <end position="239"/>
    </location>
</feature>
<proteinExistence type="inferred from homology"/>
<dbReference type="Gene3D" id="1.10.1520.10">
    <property type="entry name" value="Ribonuclease III domain"/>
    <property type="match status" value="1"/>
</dbReference>
<reference evidence="19 20" key="1">
    <citation type="submission" date="2019-11" db="EMBL/GenBank/DDBJ databases">
        <title>Comparative genomics of hydrocarbon-degrading Desulfosarcina strains.</title>
        <authorList>
            <person name="Watanabe M."/>
            <person name="Kojima H."/>
            <person name="Fukui M."/>
        </authorList>
    </citation>
    <scope>NUCLEOTIDE SEQUENCE [LARGE SCALE GENOMIC DNA]</scope>
    <source>
        <strain evidence="20">oXyS1</strain>
    </source>
</reference>
<keyword evidence="8 15" id="KW-0819">tRNA processing</keyword>
<dbReference type="Gene3D" id="3.30.160.20">
    <property type="match status" value="1"/>
</dbReference>
<evidence type="ECO:0000256" key="5">
    <source>
        <dbReference type="ARBA" id="ARBA00022490"/>
    </source>
</evidence>
<comment type="catalytic activity">
    <reaction evidence="1 15">
        <text>Endonucleolytic cleavage to 5'-phosphomonoester.</text>
        <dbReference type="EC" id="3.1.26.3"/>
    </reaction>
</comment>
<dbReference type="InterPro" id="IPR000999">
    <property type="entry name" value="RNase_III_dom"/>
</dbReference>
<evidence type="ECO:0000256" key="15">
    <source>
        <dbReference type="HAMAP-Rule" id="MF_00104"/>
    </source>
</evidence>
<dbReference type="GO" id="GO:0010468">
    <property type="term" value="P:regulation of gene expression"/>
    <property type="evidence" value="ECO:0007669"/>
    <property type="project" value="TreeGrafter"/>
</dbReference>
<keyword evidence="7 15" id="KW-0507">mRNA processing</keyword>
<dbReference type="NCBIfam" id="TIGR02191">
    <property type="entry name" value="RNaseIII"/>
    <property type="match status" value="1"/>
</dbReference>
<dbReference type="GO" id="GO:0003725">
    <property type="term" value="F:double-stranded RNA binding"/>
    <property type="evidence" value="ECO:0007669"/>
    <property type="project" value="TreeGrafter"/>
</dbReference>
<keyword evidence="12 15" id="KW-0378">Hydrolase</keyword>
<evidence type="ECO:0000256" key="2">
    <source>
        <dbReference type="ARBA" id="ARBA00004496"/>
    </source>
</evidence>
<feature type="domain" description="DRBM" evidence="17">
    <location>
        <begin position="167"/>
        <end position="235"/>
    </location>
</feature>
<keyword evidence="14 15" id="KW-0694">RNA-binding</keyword>
<sequence>MNDAHTETVFREALETALDYQFQTPERLTHALCHSSYVNEQIQSDIASNERLEFLGDAVLNLAISHLLMTRYPEMTEGELSRNRAFLVNETRLAAIAREIRIGPHLLLGKGEALTDGREKNSILADAMEAVIAAIYLDGGFDAAFRFIESRFSKRLRSANRSRYETDYKSRLQERVQSTYHEVPRYQVVGTHGPDHDKTFRVRMTVAGISAEGNGKNKKMAEQEAARAGLEELDRSSGA</sequence>
<keyword evidence="5 15" id="KW-0963">Cytoplasm</keyword>
<dbReference type="SUPFAM" id="SSF54768">
    <property type="entry name" value="dsRNA-binding domain-like"/>
    <property type="match status" value="1"/>
</dbReference>